<dbReference type="InterPro" id="IPR046939">
    <property type="entry name" value="TPPII_C_sf"/>
</dbReference>
<keyword evidence="5" id="KW-0031">Aminopeptidase</keyword>
<dbReference type="PANTHER" id="PTHR43806">
    <property type="entry name" value="PEPTIDASE S8"/>
    <property type="match status" value="1"/>
</dbReference>
<dbReference type="PROSITE" id="PS51892">
    <property type="entry name" value="SUBTILASE"/>
    <property type="match status" value="1"/>
</dbReference>
<feature type="active site" description="Charge relay system" evidence="10">
    <location>
        <position position="523"/>
    </location>
</feature>
<comment type="similarity">
    <text evidence="2 10">Belongs to the peptidase S8 family.</text>
</comment>
<feature type="active site" description="Charge relay system" evidence="10">
    <location>
        <position position="338"/>
    </location>
</feature>
<dbReference type="Pfam" id="PF21223">
    <property type="entry name" value="TPPII_Ig-like-1"/>
    <property type="match status" value="1"/>
</dbReference>
<dbReference type="Gene3D" id="2.60.40.3170">
    <property type="match status" value="1"/>
</dbReference>
<dbReference type="PANTHER" id="PTHR43806:SF14">
    <property type="entry name" value="TRIPEPTIDYL-PEPTIDASE 2"/>
    <property type="match status" value="1"/>
</dbReference>
<comment type="catalytic activity">
    <reaction evidence="1">
        <text>Release of an N-terminal tripeptide from a polypeptide.</text>
        <dbReference type="EC" id="3.4.14.10"/>
    </reaction>
</comment>
<name>A0A0L0H4K3_SPIPD</name>
<feature type="domain" description="Tripeptidyl peptidase II second Ig-like" evidence="12">
    <location>
        <begin position="889"/>
        <end position="1072"/>
    </location>
</feature>
<reference evidence="16 17" key="1">
    <citation type="submission" date="2009-08" db="EMBL/GenBank/DDBJ databases">
        <title>The Genome Sequence of Spizellomyces punctatus strain DAOM BR117.</title>
        <authorList>
            <consortium name="The Broad Institute Genome Sequencing Platform"/>
            <person name="Russ C."/>
            <person name="Cuomo C."/>
            <person name="Shea T."/>
            <person name="Young S.K."/>
            <person name="Zeng Q."/>
            <person name="Koehrsen M."/>
            <person name="Haas B."/>
            <person name="Borodovsky M."/>
            <person name="Guigo R."/>
            <person name="Alvarado L."/>
            <person name="Berlin A."/>
            <person name="Bochicchio J."/>
            <person name="Borenstein D."/>
            <person name="Chapman S."/>
            <person name="Chen Z."/>
            <person name="Engels R."/>
            <person name="Freedman E."/>
            <person name="Gellesch M."/>
            <person name="Goldberg J."/>
            <person name="Griggs A."/>
            <person name="Gujja S."/>
            <person name="Heiman D."/>
            <person name="Hepburn T."/>
            <person name="Howarth C."/>
            <person name="Jen D."/>
            <person name="Larson L."/>
            <person name="Lewis B."/>
            <person name="Mehta T."/>
            <person name="Park D."/>
            <person name="Pearson M."/>
            <person name="Roberts A."/>
            <person name="Saif S."/>
            <person name="Shenoy N."/>
            <person name="Sisk P."/>
            <person name="Stolte C."/>
            <person name="Sykes S."/>
            <person name="Thomson T."/>
            <person name="Walk T."/>
            <person name="White J."/>
            <person name="Yandava C."/>
            <person name="Burger G."/>
            <person name="Gray M.W."/>
            <person name="Holland P.W.H."/>
            <person name="King N."/>
            <person name="Lang F.B.F."/>
            <person name="Roger A.J."/>
            <person name="Ruiz-Trillo I."/>
            <person name="Lander E."/>
            <person name="Nusbaum C."/>
        </authorList>
    </citation>
    <scope>NUCLEOTIDE SEQUENCE [LARGE SCALE GENOMIC DNA]</scope>
    <source>
        <strain evidence="16 17">DAOM BR117</strain>
    </source>
</reference>
<dbReference type="InParanoid" id="A0A0L0H4K3"/>
<evidence type="ECO:0000259" key="13">
    <source>
        <dbReference type="Pfam" id="PF12583"/>
    </source>
</evidence>
<dbReference type="VEuPathDB" id="FungiDB:SPPG_08037"/>
<sequence>MVWRTWVRSSADLHLLYTRRVNRPPLPLVSRCAGLCSGQRSQVQAGFDQTSQSHSRSLFCEYAHGQGEMGLHNIQHFPIQGLLPKEETQAASFVRKNPEFDGRGTVIAILDTGVDPGAPGLQVTTEGLPKVIDIIDCTGSGDVQCTTVVEACSIEEDGKTRRILQGLSGRTLTIGDWHNPTGKYRLGLKRSSELFPKPLVDRLQKDRRKKFEIEHHSLVTKTERELDHLESVQEPGDKEEHEIRKVDTKTRLEVLKEQWKNYEDPGFIIDCVVFHDGRKWRAVVDMDESGDLRNAPLLTTYSDERQFVRFSDDSMLNFSVNIYDEGETLSIVTLAGSHGTHVAAISAAHYPEDRNLDGVAPGAQIVSLKIGDTRLGSMETGTGLIRAAIELTRLKVDLANISYGEAASIPDTGRFVELLRDEVINKSGCIVVSSAGNAGPALTTTGAPGGTTSGVIGVGAYVTQGMMQAEYAMLDTVKEGSYTWSSRGPTADGALVDIYAPGAAVTSVPQYTTQHSQLMNGTSMSSPNCCGCIALLLSALKANKIPYTPYRVKAAIQRSGSDIGDEFGIKFIQVERAWDHLLETGAAFTPFDVEYNISVQDKRNARGIYLRDIDETSDVQQFQVEVRPHFFKENDPEVNVKKLDLEVRAGLVCTKRWLSAPEYVLLNNGGRSFNVRVDPTTLEPGFHFAEVQGYDTQNPKAGPIFSIPVTVCKPEAAGHFGAEERVAYFRWEGLKFEPGTIVRRFVSVPLGANFAELIVRSTDRASPARFIVHTMQLQEQTRSTKFEHSYSFSLSRTGSNPSTSDAEQSVYTKLFPVLSYATLEVCLAQFWSSLESSRVDVELKFHGIFASVSAGNQGGLGATTGSGGDLVMLNTGNNGFSRVDLWTGVRKEEISLSVTLDTLRRFIRPNDAIISPLKSRDVLPDTRQLHQLVLTYVVKISEAGGGVNITPRVPKVNEVLYDAFFESFVLIVFDANKKELSYQDIYPKTLKVTDGTYTIRVQVISGSVEFLDSLTSTPLILDQALGKSGSLNAYKGLGYAVREDKTGSFKRRTLQRGERAVAWLSGEIPAPKDAKQGDLLVGNMDVIGGGRKLDGGALYKVAWLVPPSPREKDKKDDTGKDEEKDDATLLREATRDLEISWIKKMKDDGEREKLISKLETDWPNHLPLLVARLEMIGEKAEKEEKQQEKEGGNVSDGTVSSVEELADKILEVADEKEVAMWFGVRRDSNRIYGTDKERKERLRKGKEMDKRKEAIVLAYTYKCWCNKQAILKSPTASLDNLARLLEVLYGWLPDPPTSSSTQYLLLWSWFQRRRGLYGEVAKVTNKFLKDGSKVGDVRWGDVAKERDEAFKALEWCVWMGYEARWGLVRKPANWSAF</sequence>
<gene>
    <name evidence="16" type="ORF">SPPG_08037</name>
</gene>
<evidence type="ECO:0000259" key="11">
    <source>
        <dbReference type="Pfam" id="PF00082"/>
    </source>
</evidence>
<dbReference type="SUPFAM" id="SSF52743">
    <property type="entry name" value="Subtilisin-like"/>
    <property type="match status" value="1"/>
</dbReference>
<dbReference type="Proteomes" id="UP000053201">
    <property type="component" value="Unassembled WGS sequence"/>
</dbReference>
<dbReference type="InterPro" id="IPR000209">
    <property type="entry name" value="Peptidase_S8/S53_dom"/>
</dbReference>
<accession>A0A0L0H4K3</accession>
<evidence type="ECO:0000313" key="17">
    <source>
        <dbReference type="Proteomes" id="UP000053201"/>
    </source>
</evidence>
<evidence type="ECO:0000256" key="8">
    <source>
        <dbReference type="ARBA" id="ARBA00022825"/>
    </source>
</evidence>
<dbReference type="InterPro" id="IPR048384">
    <property type="entry name" value="TPPII_GBD"/>
</dbReference>
<dbReference type="InterPro" id="IPR022229">
    <property type="entry name" value="TPPII_Ig-like-2"/>
</dbReference>
<dbReference type="Gene3D" id="1.25.40.710">
    <property type="match status" value="1"/>
</dbReference>
<keyword evidence="8 10" id="KW-0720">Serine protease</keyword>
<dbReference type="EMBL" id="KQ257468">
    <property type="protein sequence ID" value="KNC96445.1"/>
    <property type="molecule type" value="Genomic_DNA"/>
</dbReference>
<dbReference type="EC" id="3.4.14.10" evidence="3"/>
<dbReference type="STRING" id="645134.A0A0L0H4K3"/>
<dbReference type="Pfam" id="PF12583">
    <property type="entry name" value="TPPII_C"/>
    <property type="match status" value="1"/>
</dbReference>
<proteinExistence type="inferred from homology"/>
<organism evidence="16 17">
    <name type="scientific">Spizellomyces punctatus (strain DAOM BR117)</name>
    <dbReference type="NCBI Taxonomy" id="645134"/>
    <lineage>
        <taxon>Eukaryota</taxon>
        <taxon>Fungi</taxon>
        <taxon>Fungi incertae sedis</taxon>
        <taxon>Chytridiomycota</taxon>
        <taxon>Chytridiomycota incertae sedis</taxon>
        <taxon>Chytridiomycetes</taxon>
        <taxon>Spizellomycetales</taxon>
        <taxon>Spizellomycetaceae</taxon>
        <taxon>Spizellomyces</taxon>
    </lineage>
</organism>
<keyword evidence="17" id="KW-1185">Reference proteome</keyword>
<dbReference type="Pfam" id="PF21316">
    <property type="entry name" value="TPPII_GBD"/>
    <property type="match status" value="1"/>
</dbReference>
<dbReference type="GeneID" id="27691216"/>
<evidence type="ECO:0000259" key="12">
    <source>
        <dbReference type="Pfam" id="PF12580"/>
    </source>
</evidence>
<dbReference type="InterPro" id="IPR046940">
    <property type="entry name" value="TPPII_Ig-like_sf"/>
</dbReference>
<keyword evidence="7 10" id="KW-0378">Hydrolase</keyword>
<dbReference type="OrthoDB" id="10256524at2759"/>
<dbReference type="GO" id="GO:0004252">
    <property type="term" value="F:serine-type endopeptidase activity"/>
    <property type="evidence" value="ECO:0007669"/>
    <property type="project" value="UniProtKB-UniRule"/>
</dbReference>
<evidence type="ECO:0000259" key="14">
    <source>
        <dbReference type="Pfam" id="PF21223"/>
    </source>
</evidence>
<dbReference type="Gene3D" id="3.40.50.200">
    <property type="entry name" value="Peptidase S8/S53 domain"/>
    <property type="match status" value="2"/>
</dbReference>
<dbReference type="InterPro" id="IPR015500">
    <property type="entry name" value="Peptidase_S8_subtilisin-rel"/>
</dbReference>
<evidence type="ECO:0000259" key="15">
    <source>
        <dbReference type="Pfam" id="PF21316"/>
    </source>
</evidence>
<dbReference type="OMA" id="SLRDFQC"/>
<feature type="domain" description="Tripeptidyl peptidase II C-terminal" evidence="13">
    <location>
        <begin position="1121"/>
        <end position="1183"/>
    </location>
</feature>
<keyword evidence="6 10" id="KW-0645">Protease</keyword>
<dbReference type="GO" id="GO:0005829">
    <property type="term" value="C:cytosol"/>
    <property type="evidence" value="ECO:0007669"/>
    <property type="project" value="TreeGrafter"/>
</dbReference>
<feature type="active site" description="Charge relay system" evidence="10">
    <location>
        <position position="111"/>
    </location>
</feature>
<dbReference type="Pfam" id="PF00082">
    <property type="entry name" value="Peptidase_S8"/>
    <property type="match status" value="1"/>
</dbReference>
<dbReference type="GO" id="GO:0008240">
    <property type="term" value="F:tripeptidyl-peptidase activity"/>
    <property type="evidence" value="ECO:0007669"/>
    <property type="project" value="UniProtKB-EC"/>
</dbReference>
<dbReference type="InterPro" id="IPR036852">
    <property type="entry name" value="Peptidase_S8/S53_dom_sf"/>
</dbReference>
<protein>
    <recommendedName>
        <fullName evidence="4">Tripeptidyl-peptidase 2</fullName>
        <ecNumber evidence="3">3.4.14.10</ecNumber>
    </recommendedName>
    <alternativeName>
        <fullName evidence="9">Tripeptidyl aminopeptidase</fullName>
    </alternativeName>
</protein>
<dbReference type="RefSeq" id="XP_016604485.1">
    <property type="nucleotide sequence ID" value="XM_016756189.1"/>
</dbReference>
<dbReference type="FunCoup" id="A0A0L0H4K3">
    <property type="interactions" value="783"/>
</dbReference>
<evidence type="ECO:0000256" key="3">
    <source>
        <dbReference type="ARBA" id="ARBA00012462"/>
    </source>
</evidence>
<evidence type="ECO:0000256" key="10">
    <source>
        <dbReference type="PROSITE-ProRule" id="PRU01240"/>
    </source>
</evidence>
<dbReference type="GO" id="GO:0006508">
    <property type="term" value="P:proteolysis"/>
    <property type="evidence" value="ECO:0007669"/>
    <property type="project" value="UniProtKB-KW"/>
</dbReference>
<evidence type="ECO:0000256" key="2">
    <source>
        <dbReference type="ARBA" id="ARBA00011073"/>
    </source>
</evidence>
<dbReference type="InterPro" id="IPR050131">
    <property type="entry name" value="Peptidase_S8_subtilisin-like"/>
</dbReference>
<evidence type="ECO:0000256" key="6">
    <source>
        <dbReference type="ARBA" id="ARBA00022670"/>
    </source>
</evidence>
<dbReference type="InterPro" id="IPR023828">
    <property type="entry name" value="Peptidase_S8_Ser-AS"/>
</dbReference>
<feature type="domain" description="Tripeptidyl-peptidase II first Ig-like" evidence="14">
    <location>
        <begin position="593"/>
        <end position="711"/>
    </location>
</feature>
<feature type="domain" description="Peptidase S8/S53" evidence="11">
    <location>
        <begin position="102"/>
        <end position="560"/>
    </location>
</feature>
<feature type="domain" description="Tripeptidyl-peptidase II galactose-binding" evidence="15">
    <location>
        <begin position="736"/>
        <end position="834"/>
    </location>
</feature>
<evidence type="ECO:0000256" key="9">
    <source>
        <dbReference type="ARBA" id="ARBA00032232"/>
    </source>
</evidence>
<dbReference type="GO" id="GO:0004177">
    <property type="term" value="F:aminopeptidase activity"/>
    <property type="evidence" value="ECO:0007669"/>
    <property type="project" value="UniProtKB-KW"/>
</dbReference>
<evidence type="ECO:0000256" key="7">
    <source>
        <dbReference type="ARBA" id="ARBA00022801"/>
    </source>
</evidence>
<dbReference type="PROSITE" id="PS00138">
    <property type="entry name" value="SUBTILASE_SER"/>
    <property type="match status" value="1"/>
</dbReference>
<dbReference type="InterPro" id="IPR048383">
    <property type="entry name" value="TPPII_Ig-like-1"/>
</dbReference>
<evidence type="ECO:0000256" key="5">
    <source>
        <dbReference type="ARBA" id="ARBA00022438"/>
    </source>
</evidence>
<evidence type="ECO:0000256" key="4">
    <source>
        <dbReference type="ARBA" id="ARBA00020244"/>
    </source>
</evidence>
<dbReference type="eggNOG" id="KOG1114">
    <property type="taxonomic scope" value="Eukaryota"/>
</dbReference>
<dbReference type="FunFam" id="3.40.50.200:FF:000003">
    <property type="entry name" value="Tripeptidyl peptidase 2"/>
    <property type="match status" value="1"/>
</dbReference>
<evidence type="ECO:0000256" key="1">
    <source>
        <dbReference type="ARBA" id="ARBA00001910"/>
    </source>
</evidence>
<dbReference type="Pfam" id="PF12580">
    <property type="entry name" value="TPPII"/>
    <property type="match status" value="1"/>
</dbReference>
<dbReference type="PRINTS" id="PR00723">
    <property type="entry name" value="SUBTILISIN"/>
</dbReference>
<dbReference type="InterPro" id="IPR022232">
    <property type="entry name" value="TPPII_C_art"/>
</dbReference>
<evidence type="ECO:0000313" key="16">
    <source>
        <dbReference type="EMBL" id="KNC96445.1"/>
    </source>
</evidence>